<dbReference type="Proteomes" id="UP000327157">
    <property type="component" value="Chromosome 14"/>
</dbReference>
<comment type="caution">
    <text evidence="2">The sequence shown here is derived from an EMBL/GenBank/DDBJ whole genome shotgun (WGS) entry which is preliminary data.</text>
</comment>
<reference evidence="3" key="2">
    <citation type="submission" date="2019-10" db="EMBL/GenBank/DDBJ databases">
        <title>A de novo genome assembly of a pear dwarfing rootstock.</title>
        <authorList>
            <person name="Wang F."/>
            <person name="Wang J."/>
            <person name="Li S."/>
            <person name="Zhang Y."/>
            <person name="Fang M."/>
            <person name="Ma L."/>
            <person name="Zhao Y."/>
            <person name="Jiang S."/>
        </authorList>
    </citation>
    <scope>NUCLEOTIDE SEQUENCE [LARGE SCALE GENOMIC DNA]</scope>
</reference>
<reference evidence="2 3" key="3">
    <citation type="submission" date="2019-11" db="EMBL/GenBank/DDBJ databases">
        <title>A de novo genome assembly of a pear dwarfing rootstock.</title>
        <authorList>
            <person name="Wang F."/>
            <person name="Wang J."/>
            <person name="Li S."/>
            <person name="Zhang Y."/>
            <person name="Fang M."/>
            <person name="Ma L."/>
            <person name="Zhao Y."/>
            <person name="Jiang S."/>
        </authorList>
    </citation>
    <scope>NUCLEOTIDE SEQUENCE [LARGE SCALE GENOMIC DNA]</scope>
    <source>
        <strain evidence="2">S2</strain>
        <tissue evidence="2">Leaf</tissue>
    </source>
</reference>
<organism evidence="2 3">
    <name type="scientific">Pyrus ussuriensis x Pyrus communis</name>
    <dbReference type="NCBI Taxonomy" id="2448454"/>
    <lineage>
        <taxon>Eukaryota</taxon>
        <taxon>Viridiplantae</taxon>
        <taxon>Streptophyta</taxon>
        <taxon>Embryophyta</taxon>
        <taxon>Tracheophyta</taxon>
        <taxon>Spermatophyta</taxon>
        <taxon>Magnoliopsida</taxon>
        <taxon>eudicotyledons</taxon>
        <taxon>Gunneridae</taxon>
        <taxon>Pentapetalae</taxon>
        <taxon>rosids</taxon>
        <taxon>fabids</taxon>
        <taxon>Rosales</taxon>
        <taxon>Rosaceae</taxon>
        <taxon>Amygdaloideae</taxon>
        <taxon>Maleae</taxon>
        <taxon>Pyrus</taxon>
    </lineage>
</organism>
<sequence>MKVYACNANLHDLREQFEFAHAIAVAIGNNCPTAKWRSWAMTSTPSSTATPSSTTTPTTAATTPAKMDHRLVNPVDPVGPPVPQMSPPGSTIDALGTRPSKKNTWGPCRQLKTAKVTWVTNGCIPIGYDETHSATPMVEQHSALAHDIGHVMQTFCPMPLKSWKVMPEKRKNTVRNQLSTNYNLEDMDADMFAYLNQLFCERYKQWKNDLHHYMRTSFWSGVGALVREKCAAEWESWRAIPEELKMHMIDELATNWDIDKSNPNLMRAIDNMFRSRFQEWKFDNQYAAELQREP</sequence>
<accession>A0A5N5FYY6</accession>
<gene>
    <name evidence="2" type="ORF">D8674_011516</name>
</gene>
<feature type="region of interest" description="Disordered" evidence="1">
    <location>
        <begin position="42"/>
        <end position="66"/>
    </location>
</feature>
<evidence type="ECO:0000313" key="3">
    <source>
        <dbReference type="Proteomes" id="UP000327157"/>
    </source>
</evidence>
<dbReference type="AlphaFoldDB" id="A0A5N5FYY6"/>
<evidence type="ECO:0000256" key="1">
    <source>
        <dbReference type="SAM" id="MobiDB-lite"/>
    </source>
</evidence>
<feature type="compositionally biased region" description="Low complexity" evidence="1">
    <location>
        <begin position="42"/>
        <end position="65"/>
    </location>
</feature>
<protein>
    <submittedName>
        <fullName evidence="2">Uncharacterized protein</fullName>
    </submittedName>
</protein>
<dbReference type="EMBL" id="SMOL01000553">
    <property type="protein sequence ID" value="KAB2608348.1"/>
    <property type="molecule type" value="Genomic_DNA"/>
</dbReference>
<dbReference type="OrthoDB" id="1665692at2759"/>
<reference evidence="2 3" key="1">
    <citation type="submission" date="2019-09" db="EMBL/GenBank/DDBJ databases">
        <authorList>
            <person name="Ou C."/>
        </authorList>
    </citation>
    <scope>NUCLEOTIDE SEQUENCE [LARGE SCALE GENOMIC DNA]</scope>
    <source>
        <strain evidence="2">S2</strain>
        <tissue evidence="2">Leaf</tissue>
    </source>
</reference>
<name>A0A5N5FYY6_9ROSA</name>
<keyword evidence="3" id="KW-1185">Reference proteome</keyword>
<evidence type="ECO:0000313" key="2">
    <source>
        <dbReference type="EMBL" id="KAB2608348.1"/>
    </source>
</evidence>
<proteinExistence type="predicted"/>